<protein>
    <recommendedName>
        <fullName evidence="3">Transcriptional regulator, AbiEi antitoxin, Type IV TA system</fullName>
    </recommendedName>
</protein>
<sequence length="324" mass="35920">MEVSALAAEQGGAVSRPQLLAIGVTQAQIEAALLARRWRRVLSGVYVTFTGPLPDLTRIWCAVLHGGRGAVASHGTALWLHDRTNLLLPSTISVSIPHERQVSGRPGLVVHRRRDLARVTAAAGSPPRVRLEVAVLDVADQAAAEEAALDPVLRAIQRRLTTADRLRLELSSRGRHRWRGLLGEMFTEVDDGVTTPLERRYVRDVERAHGLPVAERNRTEPTRRGNRYRDNRYVDFGLLVELDGLEAHPPEERHLDRARDNATAVTGQGTLRYGWRDVTAWRCATAEQVGTALQVRGWRGAPRRCGPACRITGERVDPYRLGPV</sequence>
<organism evidence="1 2">
    <name type="scientific">Spongisporangium articulatum</name>
    <dbReference type="NCBI Taxonomy" id="3362603"/>
    <lineage>
        <taxon>Bacteria</taxon>
        <taxon>Bacillati</taxon>
        <taxon>Actinomycetota</taxon>
        <taxon>Actinomycetes</taxon>
        <taxon>Kineosporiales</taxon>
        <taxon>Kineosporiaceae</taxon>
        <taxon>Spongisporangium</taxon>
    </lineage>
</organism>
<evidence type="ECO:0008006" key="3">
    <source>
        <dbReference type="Google" id="ProtNLM"/>
    </source>
</evidence>
<proteinExistence type="predicted"/>
<evidence type="ECO:0000313" key="1">
    <source>
        <dbReference type="EMBL" id="MFI7586198.1"/>
    </source>
</evidence>
<keyword evidence="2" id="KW-1185">Reference proteome</keyword>
<evidence type="ECO:0000313" key="2">
    <source>
        <dbReference type="Proteomes" id="UP001612915"/>
    </source>
</evidence>
<dbReference type="Proteomes" id="UP001612915">
    <property type="component" value="Unassembled WGS sequence"/>
</dbReference>
<dbReference type="EMBL" id="JBITLV010000001">
    <property type="protein sequence ID" value="MFI7586198.1"/>
    <property type="molecule type" value="Genomic_DNA"/>
</dbReference>
<name>A0ABW8AIK4_9ACTN</name>
<dbReference type="RefSeq" id="WP_398275418.1">
    <property type="nucleotide sequence ID" value="NZ_JBITLV010000001.1"/>
</dbReference>
<gene>
    <name evidence="1" type="ORF">ACIB24_03895</name>
</gene>
<comment type="caution">
    <text evidence="1">The sequence shown here is derived from an EMBL/GenBank/DDBJ whole genome shotgun (WGS) entry which is preliminary data.</text>
</comment>
<reference evidence="1 2" key="1">
    <citation type="submission" date="2024-10" db="EMBL/GenBank/DDBJ databases">
        <title>The Natural Products Discovery Center: Release of the First 8490 Sequenced Strains for Exploring Actinobacteria Biosynthetic Diversity.</title>
        <authorList>
            <person name="Kalkreuter E."/>
            <person name="Kautsar S.A."/>
            <person name="Yang D."/>
            <person name="Bader C.D."/>
            <person name="Teijaro C.N."/>
            <person name="Fluegel L."/>
            <person name="Davis C.M."/>
            <person name="Simpson J.R."/>
            <person name="Lauterbach L."/>
            <person name="Steele A.D."/>
            <person name="Gui C."/>
            <person name="Meng S."/>
            <person name="Li G."/>
            <person name="Viehrig K."/>
            <person name="Ye F."/>
            <person name="Su P."/>
            <person name="Kiefer A.F."/>
            <person name="Nichols A."/>
            <person name="Cepeda A.J."/>
            <person name="Yan W."/>
            <person name="Fan B."/>
            <person name="Jiang Y."/>
            <person name="Adhikari A."/>
            <person name="Zheng C.-J."/>
            <person name="Schuster L."/>
            <person name="Cowan T.M."/>
            <person name="Smanski M.J."/>
            <person name="Chevrette M.G."/>
            <person name="De Carvalho L.P.S."/>
            <person name="Shen B."/>
        </authorList>
    </citation>
    <scope>NUCLEOTIDE SEQUENCE [LARGE SCALE GENOMIC DNA]</scope>
    <source>
        <strain evidence="1 2">NPDC049639</strain>
    </source>
</reference>
<accession>A0ABW8AIK4</accession>